<dbReference type="SUPFAM" id="SSF51905">
    <property type="entry name" value="FAD/NAD(P)-binding domain"/>
    <property type="match status" value="1"/>
</dbReference>
<protein>
    <submittedName>
        <fullName evidence="7">Alcohol oxidase</fullName>
    </submittedName>
</protein>
<dbReference type="EMBL" id="MU853812">
    <property type="protein sequence ID" value="KAK3939410.1"/>
    <property type="molecule type" value="Genomic_DNA"/>
</dbReference>
<feature type="binding site" evidence="4">
    <location>
        <begin position="601"/>
        <end position="602"/>
    </location>
    <ligand>
        <name>FAD</name>
        <dbReference type="ChEBI" id="CHEBI:57692"/>
    </ligand>
</feature>
<reference evidence="8" key="1">
    <citation type="journal article" date="2023" name="Mol. Phylogenet. Evol.">
        <title>Genome-scale phylogeny and comparative genomics of the fungal order Sordariales.</title>
        <authorList>
            <person name="Hensen N."/>
            <person name="Bonometti L."/>
            <person name="Westerberg I."/>
            <person name="Brannstrom I.O."/>
            <person name="Guillou S."/>
            <person name="Cros-Aarteil S."/>
            <person name="Calhoun S."/>
            <person name="Haridas S."/>
            <person name="Kuo A."/>
            <person name="Mondo S."/>
            <person name="Pangilinan J."/>
            <person name="Riley R."/>
            <person name="LaButti K."/>
            <person name="Andreopoulos B."/>
            <person name="Lipzen A."/>
            <person name="Chen C."/>
            <person name="Yan M."/>
            <person name="Daum C."/>
            <person name="Ng V."/>
            <person name="Clum A."/>
            <person name="Steindorff A."/>
            <person name="Ohm R.A."/>
            <person name="Martin F."/>
            <person name="Silar P."/>
            <person name="Natvig D.O."/>
            <person name="Lalanne C."/>
            <person name="Gautier V."/>
            <person name="Ament-Velasquez S.L."/>
            <person name="Kruys A."/>
            <person name="Hutchinson M.I."/>
            <person name="Powell A.J."/>
            <person name="Barry K."/>
            <person name="Miller A.N."/>
            <person name="Grigoriev I.V."/>
            <person name="Debuchy R."/>
            <person name="Gladieux P."/>
            <person name="Hiltunen Thoren M."/>
            <person name="Johannesson H."/>
        </authorList>
    </citation>
    <scope>NUCLEOTIDE SEQUENCE [LARGE SCALE GENOMIC DNA]</scope>
    <source>
        <strain evidence="8">CBS 340.73</strain>
    </source>
</reference>
<gene>
    <name evidence="7" type="ORF">QBC46DRAFT_459716</name>
</gene>
<evidence type="ECO:0000256" key="3">
    <source>
        <dbReference type="PIRSR" id="PIRSR000137-1"/>
    </source>
</evidence>
<dbReference type="PANTHER" id="PTHR11552">
    <property type="entry name" value="GLUCOSE-METHANOL-CHOLINE GMC OXIDOREDUCTASE"/>
    <property type="match status" value="1"/>
</dbReference>
<accession>A0AAN6S3T2</accession>
<feature type="active site" description="Proton donor" evidence="3">
    <location>
        <position position="556"/>
    </location>
</feature>
<feature type="binding site" evidence="4">
    <location>
        <begin position="555"/>
        <end position="556"/>
    </location>
    <ligand>
        <name>FAD</name>
        <dbReference type="ChEBI" id="CHEBI:57692"/>
    </ligand>
</feature>
<dbReference type="InterPro" id="IPR000172">
    <property type="entry name" value="GMC_OxRdtase_N"/>
</dbReference>
<keyword evidence="5" id="KW-0732">Signal</keyword>
<feature type="domain" description="Glucose-methanol-choline oxidoreductase N-terminal" evidence="6">
    <location>
        <begin position="329"/>
        <end position="343"/>
    </location>
</feature>
<dbReference type="PANTHER" id="PTHR11552:SF138">
    <property type="entry name" value="DEHYDROGENASE PKFF-RELATED"/>
    <property type="match status" value="1"/>
</dbReference>
<dbReference type="AlphaFoldDB" id="A0AAN6S3T2"/>
<keyword evidence="8" id="KW-1185">Reference proteome</keyword>
<sequence>MDWRSNPLNGTLRTTHRLTFLTILVGQSATAAVRIPSSAFAVPGNATYDYIVVGGGTAGLAVATRLAASGASVGVVEAGGFYEVDNGNLSVVPGYAFSDPILAPVEMFPPMPLMDWSLLSQPQTGANNRKIHYAAGKTLGGTSAINTLACHRATKGAYQRWADLVGNSGYTWDNLLKYFVRSTTFTPPNWAKRNTPNATFSYDKSVFCTGSNCGPVQVSYANWVDPSNTWFALALQAIGLNMSSIGFNSGILSGGAYTTGTIDPEDATRSSSETGYLRLAIQSTQLMAHTRTQALKILFTGTKATGVSVNTAGVAYTLTANKEVIVSAGTFHSPQLLMVSGVGPKAALQSLGIPVISDLPGVGQNLHDQIFFSVQSGLKVPSRASALADAAQQPTYLQQYLSNASGPLSSSGGYIAFEKLPATSRAALSNRTQTLLSALPSDWPEIEYLAGSFAGSASTGVTTGDLSAAILSPFSRGNVTLTSASMTDAPLINMGWLSDPADAEMAVAAFKRLRQAWNSSAIAPAKVGTEITPGSAVQSDADILNYIKGAAIQIWHACGTCAMGTNAAAGAVVDYRGKVFGVDGLRVVDASVLPFALPGHPQATIYALAEKIADAILGN</sequence>
<feature type="signal peptide" evidence="5">
    <location>
        <begin position="1"/>
        <end position="32"/>
    </location>
</feature>
<evidence type="ECO:0000259" key="6">
    <source>
        <dbReference type="PROSITE" id="PS00624"/>
    </source>
</evidence>
<keyword evidence="4" id="KW-0274">FAD</keyword>
<feature type="active site" description="Proton acceptor" evidence="3">
    <location>
        <position position="600"/>
    </location>
</feature>
<dbReference type="GO" id="GO:0044550">
    <property type="term" value="P:secondary metabolite biosynthetic process"/>
    <property type="evidence" value="ECO:0007669"/>
    <property type="project" value="TreeGrafter"/>
</dbReference>
<dbReference type="InterPro" id="IPR012132">
    <property type="entry name" value="GMC_OxRdtase"/>
</dbReference>
<organism evidence="7 8">
    <name type="scientific">Diplogelasinospora grovesii</name>
    <dbReference type="NCBI Taxonomy" id="303347"/>
    <lineage>
        <taxon>Eukaryota</taxon>
        <taxon>Fungi</taxon>
        <taxon>Dikarya</taxon>
        <taxon>Ascomycota</taxon>
        <taxon>Pezizomycotina</taxon>
        <taxon>Sordariomycetes</taxon>
        <taxon>Sordariomycetidae</taxon>
        <taxon>Sordariales</taxon>
        <taxon>Diplogelasinosporaceae</taxon>
        <taxon>Diplogelasinospora</taxon>
    </lineage>
</organism>
<dbReference type="PROSITE" id="PS00624">
    <property type="entry name" value="GMC_OXRED_2"/>
    <property type="match status" value="1"/>
</dbReference>
<keyword evidence="4" id="KW-0285">Flavoprotein</keyword>
<dbReference type="GO" id="GO:0016614">
    <property type="term" value="F:oxidoreductase activity, acting on CH-OH group of donors"/>
    <property type="evidence" value="ECO:0007669"/>
    <property type="project" value="InterPro"/>
</dbReference>
<proteinExistence type="inferred from homology"/>
<comment type="caution">
    <text evidence="7">The sequence shown here is derived from an EMBL/GenBank/DDBJ whole genome shotgun (WGS) entry which is preliminary data.</text>
</comment>
<dbReference type="Gene3D" id="3.30.560.10">
    <property type="entry name" value="Glucose Oxidase, domain 3"/>
    <property type="match status" value="1"/>
</dbReference>
<evidence type="ECO:0000256" key="2">
    <source>
        <dbReference type="ARBA" id="ARBA00023180"/>
    </source>
</evidence>
<comment type="similarity">
    <text evidence="1">Belongs to the GMC oxidoreductase family.</text>
</comment>
<feature type="binding site" evidence="4">
    <location>
        <position position="142"/>
    </location>
    <ligand>
        <name>FAD</name>
        <dbReference type="ChEBI" id="CHEBI:57692"/>
    </ligand>
</feature>
<dbReference type="Proteomes" id="UP001303473">
    <property type="component" value="Unassembled WGS sequence"/>
</dbReference>
<dbReference type="Gene3D" id="3.50.50.60">
    <property type="entry name" value="FAD/NAD(P)-binding domain"/>
    <property type="match status" value="1"/>
</dbReference>
<dbReference type="InterPro" id="IPR007867">
    <property type="entry name" value="GMC_OxRtase_C"/>
</dbReference>
<dbReference type="GO" id="GO:0050660">
    <property type="term" value="F:flavin adenine dinucleotide binding"/>
    <property type="evidence" value="ECO:0007669"/>
    <property type="project" value="InterPro"/>
</dbReference>
<evidence type="ECO:0000313" key="8">
    <source>
        <dbReference type="Proteomes" id="UP001303473"/>
    </source>
</evidence>
<dbReference type="Pfam" id="PF05199">
    <property type="entry name" value="GMC_oxred_C"/>
    <property type="match status" value="1"/>
</dbReference>
<evidence type="ECO:0000256" key="1">
    <source>
        <dbReference type="ARBA" id="ARBA00010790"/>
    </source>
</evidence>
<evidence type="ECO:0000313" key="7">
    <source>
        <dbReference type="EMBL" id="KAK3939410.1"/>
    </source>
</evidence>
<comment type="cofactor">
    <cofactor evidence="4">
        <name>FAD</name>
        <dbReference type="ChEBI" id="CHEBI:57692"/>
    </cofactor>
</comment>
<feature type="chain" id="PRO_5042818055" evidence="5">
    <location>
        <begin position="33"/>
        <end position="619"/>
    </location>
</feature>
<dbReference type="Pfam" id="PF00732">
    <property type="entry name" value="GMC_oxred_N"/>
    <property type="match status" value="1"/>
</dbReference>
<dbReference type="SUPFAM" id="SSF54373">
    <property type="entry name" value="FAD-linked reductases, C-terminal domain"/>
    <property type="match status" value="1"/>
</dbReference>
<evidence type="ECO:0000256" key="5">
    <source>
        <dbReference type="SAM" id="SignalP"/>
    </source>
</evidence>
<evidence type="ECO:0000256" key="4">
    <source>
        <dbReference type="PIRSR" id="PIRSR000137-2"/>
    </source>
</evidence>
<keyword evidence="2" id="KW-0325">Glycoprotein</keyword>
<name>A0AAN6S3T2_9PEZI</name>
<dbReference type="InterPro" id="IPR036188">
    <property type="entry name" value="FAD/NAD-bd_sf"/>
</dbReference>
<dbReference type="PIRSF" id="PIRSF000137">
    <property type="entry name" value="Alcohol_oxidase"/>
    <property type="match status" value="1"/>
</dbReference>